<evidence type="ECO:0000313" key="2">
    <source>
        <dbReference type="EMBL" id="SER11181.1"/>
    </source>
</evidence>
<evidence type="ECO:0000259" key="1">
    <source>
        <dbReference type="Pfam" id="PF12961"/>
    </source>
</evidence>
<dbReference type="SUPFAM" id="SSF88697">
    <property type="entry name" value="PUA domain-like"/>
    <property type="match status" value="1"/>
</dbReference>
<proteinExistence type="predicted"/>
<dbReference type="Gene3D" id="2.30.130.30">
    <property type="entry name" value="Hypothetical protein"/>
    <property type="match status" value="1"/>
</dbReference>
<dbReference type="RefSeq" id="WP_074723434.1">
    <property type="nucleotide sequence ID" value="NZ_CBCRVS010000005.1"/>
</dbReference>
<evidence type="ECO:0000313" key="3">
    <source>
        <dbReference type="Proteomes" id="UP000183658"/>
    </source>
</evidence>
<protein>
    <recommendedName>
        <fullName evidence="1">DUF3850 domain-containing protein</fullName>
    </recommendedName>
</protein>
<gene>
    <name evidence="2" type="ORF">SAMN05444355_10743</name>
</gene>
<organism evidence="2 3">
    <name type="scientific">Flavobacterium frigoris</name>
    <dbReference type="NCBI Taxonomy" id="229204"/>
    <lineage>
        <taxon>Bacteria</taxon>
        <taxon>Pseudomonadati</taxon>
        <taxon>Bacteroidota</taxon>
        <taxon>Flavobacteriia</taxon>
        <taxon>Flavobacteriales</taxon>
        <taxon>Flavobacteriaceae</taxon>
        <taxon>Flavobacterium</taxon>
    </lineage>
</organism>
<dbReference type="OrthoDB" id="1700487at2"/>
<keyword evidence="3" id="KW-1185">Reference proteome</keyword>
<accession>A0A1H9LI39</accession>
<dbReference type="EMBL" id="FOFZ01000007">
    <property type="protein sequence ID" value="SER11181.1"/>
    <property type="molecule type" value="Genomic_DNA"/>
</dbReference>
<feature type="domain" description="DUF3850" evidence="1">
    <location>
        <begin position="3"/>
        <end position="77"/>
    </location>
</feature>
<dbReference type="Proteomes" id="UP000183658">
    <property type="component" value="Unassembled WGS sequence"/>
</dbReference>
<sequence length="81" mass="9563">MKHELKIYPEHYRNVLLGLKKVEVRLNNRNYQENDLLLLNEYDPNKQKYTGGQVIRKVDFIIKDVAGLAHNYVVLQISKPL</sequence>
<dbReference type="InterPro" id="IPR039440">
    <property type="entry name" value="DUF3850"/>
</dbReference>
<reference evidence="3" key="1">
    <citation type="submission" date="2016-10" db="EMBL/GenBank/DDBJ databases">
        <authorList>
            <person name="Varghese N."/>
            <person name="Submissions S."/>
        </authorList>
    </citation>
    <scope>NUCLEOTIDE SEQUENCE [LARGE SCALE GENOMIC DNA]</scope>
    <source>
        <strain evidence="3">DSM 15719</strain>
    </source>
</reference>
<dbReference type="AlphaFoldDB" id="A0A1H9LI39"/>
<name>A0A1H9LI39_FLAFI</name>
<dbReference type="InterPro" id="IPR015947">
    <property type="entry name" value="PUA-like_sf"/>
</dbReference>
<dbReference type="Pfam" id="PF12961">
    <property type="entry name" value="DUF3850"/>
    <property type="match status" value="1"/>
</dbReference>